<feature type="binding site" evidence="7 8">
    <location>
        <position position="27"/>
    </location>
    <ligand>
        <name>S-adenosyl-L-methionine</name>
        <dbReference type="ChEBI" id="CHEBI:59789"/>
    </ligand>
</feature>
<dbReference type="InterPro" id="IPR001737">
    <property type="entry name" value="KsgA/Erm"/>
</dbReference>
<evidence type="ECO:0000313" key="11">
    <source>
        <dbReference type="Proteomes" id="UP000229976"/>
    </source>
</evidence>
<feature type="binding site" evidence="7 8">
    <location>
        <position position="29"/>
    </location>
    <ligand>
        <name>S-adenosyl-L-methionine</name>
        <dbReference type="ChEBI" id="CHEBI:59789"/>
    </ligand>
</feature>
<dbReference type="InterPro" id="IPR023165">
    <property type="entry name" value="rRNA_Ade_diMease-like_C"/>
</dbReference>
<dbReference type="GO" id="GO:0003723">
    <property type="term" value="F:RNA binding"/>
    <property type="evidence" value="ECO:0007669"/>
    <property type="project" value="UniProtKB-UniRule"/>
</dbReference>
<dbReference type="EC" id="2.1.1.182" evidence="7"/>
<name>A0A2G9YTL2_9BACT</name>
<evidence type="ECO:0000313" key="10">
    <source>
        <dbReference type="EMBL" id="PIP22594.1"/>
    </source>
</evidence>
<comment type="caution">
    <text evidence="10">The sequence shown here is derived from an EMBL/GenBank/DDBJ whole genome shotgun (WGS) entry which is preliminary data.</text>
</comment>
<evidence type="ECO:0000256" key="4">
    <source>
        <dbReference type="ARBA" id="ARBA00022679"/>
    </source>
</evidence>
<keyword evidence="4 7" id="KW-0808">Transferase</keyword>
<evidence type="ECO:0000256" key="2">
    <source>
        <dbReference type="ARBA" id="ARBA00022552"/>
    </source>
</evidence>
<keyword evidence="3 7" id="KW-0489">Methyltransferase</keyword>
<dbReference type="InterPro" id="IPR020598">
    <property type="entry name" value="rRNA_Ade_methylase_Trfase_N"/>
</dbReference>
<evidence type="ECO:0000256" key="5">
    <source>
        <dbReference type="ARBA" id="ARBA00022691"/>
    </source>
</evidence>
<dbReference type="CDD" id="cd02440">
    <property type="entry name" value="AdoMet_MTases"/>
    <property type="match status" value="1"/>
</dbReference>
<dbReference type="PROSITE" id="PS01131">
    <property type="entry name" value="RRNA_A_DIMETH"/>
    <property type="match status" value="1"/>
</dbReference>
<dbReference type="InterPro" id="IPR020596">
    <property type="entry name" value="rRNA_Ade_Mease_Trfase_CS"/>
</dbReference>
<feature type="binding site" evidence="7 8">
    <location>
        <position position="75"/>
    </location>
    <ligand>
        <name>S-adenosyl-L-methionine</name>
        <dbReference type="ChEBI" id="CHEBI:59789"/>
    </ligand>
</feature>
<dbReference type="Gene3D" id="3.40.50.150">
    <property type="entry name" value="Vaccinia Virus protein VP39"/>
    <property type="match status" value="1"/>
</dbReference>
<dbReference type="HAMAP" id="MF_00607">
    <property type="entry name" value="16SrRNA_methyltr_A"/>
    <property type="match status" value="1"/>
</dbReference>
<comment type="catalytic activity">
    <reaction evidence="7">
        <text>adenosine(1518)/adenosine(1519) in 16S rRNA + 4 S-adenosyl-L-methionine = N(6)-dimethyladenosine(1518)/N(6)-dimethyladenosine(1519) in 16S rRNA + 4 S-adenosyl-L-homocysteine + 4 H(+)</text>
        <dbReference type="Rhea" id="RHEA:19609"/>
        <dbReference type="Rhea" id="RHEA-COMP:10232"/>
        <dbReference type="Rhea" id="RHEA-COMP:10233"/>
        <dbReference type="ChEBI" id="CHEBI:15378"/>
        <dbReference type="ChEBI" id="CHEBI:57856"/>
        <dbReference type="ChEBI" id="CHEBI:59789"/>
        <dbReference type="ChEBI" id="CHEBI:74411"/>
        <dbReference type="ChEBI" id="CHEBI:74493"/>
        <dbReference type="EC" id="2.1.1.182"/>
    </reaction>
</comment>
<gene>
    <name evidence="7 10" type="primary">rsmA</name>
    <name evidence="7" type="synonym">ksgA</name>
    <name evidence="10" type="ORF">COX37_03050</name>
</gene>
<dbReference type="NCBIfam" id="TIGR00755">
    <property type="entry name" value="ksgA"/>
    <property type="match status" value="1"/>
</dbReference>
<keyword evidence="1 7" id="KW-0963">Cytoplasm</keyword>
<evidence type="ECO:0000256" key="7">
    <source>
        <dbReference type="HAMAP-Rule" id="MF_00607"/>
    </source>
</evidence>
<protein>
    <recommendedName>
        <fullName evidence="7">Ribosomal RNA small subunit methyltransferase A</fullName>
        <ecNumber evidence="7">2.1.1.182</ecNumber>
    </recommendedName>
    <alternativeName>
        <fullName evidence="7">16S rRNA (adenine(1518)-N(6)/adenine(1519)-N(6))-dimethyltransferase</fullName>
    </alternativeName>
    <alternativeName>
        <fullName evidence="7">16S rRNA dimethyladenosine transferase</fullName>
    </alternativeName>
    <alternativeName>
        <fullName evidence="7">16S rRNA dimethylase</fullName>
    </alternativeName>
    <alternativeName>
        <fullName evidence="7">S-adenosylmethionine-6-N', N'-adenosyl(rRNA) dimethyltransferase</fullName>
    </alternativeName>
</protein>
<dbReference type="PROSITE" id="PS51689">
    <property type="entry name" value="SAM_RNA_A_N6_MT"/>
    <property type="match status" value="1"/>
</dbReference>
<keyword evidence="2 7" id="KW-0698">rRNA processing</keyword>
<feature type="binding site" evidence="7 8">
    <location>
        <position position="125"/>
    </location>
    <ligand>
        <name>S-adenosyl-L-methionine</name>
        <dbReference type="ChEBI" id="CHEBI:59789"/>
    </ligand>
</feature>
<dbReference type="GO" id="GO:0052908">
    <property type="term" value="F:16S rRNA (adenine(1518)-N(6)/adenine(1519)-N(6))-dimethyltransferase activity"/>
    <property type="evidence" value="ECO:0007669"/>
    <property type="project" value="UniProtKB-EC"/>
</dbReference>
<keyword evidence="5 7" id="KW-0949">S-adenosyl-L-methionine</keyword>
<evidence type="ECO:0000256" key="8">
    <source>
        <dbReference type="PROSITE-ProRule" id="PRU01026"/>
    </source>
</evidence>
<accession>A0A2G9YTL2</accession>
<comment type="similarity">
    <text evidence="7">Belongs to the class I-like SAM-binding methyltransferase superfamily. rRNA adenine N(6)-methyltransferase family. RsmA subfamily.</text>
</comment>
<feature type="binding site" evidence="7 8">
    <location>
        <position position="100"/>
    </location>
    <ligand>
        <name>S-adenosyl-L-methionine</name>
        <dbReference type="ChEBI" id="CHEBI:59789"/>
    </ligand>
</feature>
<sequence>MDISSKEGIKMLFNGKGIKPSKGLGQNFLIDEEIVEKMIKTADLKPSDTVLEIGPGAGTLTEKLAQKVKIVIAVEKDPKMAGVLRETIGKSKNVEIIEEDILKIFNFQFSIFNKFLISNYKIIANLPFYLTSPVIRMFLEAENPPTEMTLIIQKEVAQRICSNPPDMSILAVSVQIYSKPETICYIPKEYFWPQPKVDCAIIKIIPLINANKKLTNTDTKQFFRIVKTGFSHPRKQLINNLKQLKLSREEIEKWLSANGINPTQRAETLTVDQWINLLKTFPHKISANQLDPKF</sequence>
<dbReference type="PANTHER" id="PTHR11727:SF7">
    <property type="entry name" value="DIMETHYLADENOSINE TRANSFERASE-RELATED"/>
    <property type="match status" value="1"/>
</dbReference>
<evidence type="ECO:0000256" key="3">
    <source>
        <dbReference type="ARBA" id="ARBA00022603"/>
    </source>
</evidence>
<dbReference type="InterPro" id="IPR029063">
    <property type="entry name" value="SAM-dependent_MTases_sf"/>
</dbReference>
<evidence type="ECO:0000256" key="6">
    <source>
        <dbReference type="ARBA" id="ARBA00022884"/>
    </source>
</evidence>
<dbReference type="AlphaFoldDB" id="A0A2G9YTL2"/>
<reference evidence="10 11" key="1">
    <citation type="submission" date="2017-09" db="EMBL/GenBank/DDBJ databases">
        <title>Depth-based differentiation of microbial function through sediment-hosted aquifers and enrichment of novel symbionts in the deep terrestrial subsurface.</title>
        <authorList>
            <person name="Probst A.J."/>
            <person name="Ladd B."/>
            <person name="Jarett J.K."/>
            <person name="Geller-Mcgrath D.E."/>
            <person name="Sieber C.M."/>
            <person name="Emerson J.B."/>
            <person name="Anantharaman K."/>
            <person name="Thomas B.C."/>
            <person name="Malmstrom R."/>
            <person name="Stieglmeier M."/>
            <person name="Klingl A."/>
            <person name="Woyke T."/>
            <person name="Ryan C.M."/>
            <person name="Banfield J.F."/>
        </authorList>
    </citation>
    <scope>NUCLEOTIDE SEQUENCE [LARGE SCALE GENOMIC DNA]</scope>
    <source>
        <strain evidence="10">CG23_combo_of_CG06-09_8_20_14_all_39_17</strain>
    </source>
</reference>
<dbReference type="PANTHER" id="PTHR11727">
    <property type="entry name" value="DIMETHYLADENOSINE TRANSFERASE"/>
    <property type="match status" value="1"/>
</dbReference>
<proteinExistence type="inferred from homology"/>
<keyword evidence="6 7" id="KW-0694">RNA-binding</keyword>
<dbReference type="GO" id="GO:0005829">
    <property type="term" value="C:cytosol"/>
    <property type="evidence" value="ECO:0007669"/>
    <property type="project" value="TreeGrafter"/>
</dbReference>
<feature type="domain" description="Ribosomal RNA adenine methylase transferase N-terminal" evidence="9">
    <location>
        <begin position="34"/>
        <end position="208"/>
    </location>
</feature>
<dbReference type="SMART" id="SM00650">
    <property type="entry name" value="rADc"/>
    <property type="match status" value="1"/>
</dbReference>
<dbReference type="Pfam" id="PF00398">
    <property type="entry name" value="RrnaAD"/>
    <property type="match status" value="1"/>
</dbReference>
<dbReference type="InterPro" id="IPR011530">
    <property type="entry name" value="rRNA_adenine_dimethylase"/>
</dbReference>
<feature type="binding site" evidence="7 8">
    <location>
        <position position="54"/>
    </location>
    <ligand>
        <name>S-adenosyl-L-methionine</name>
        <dbReference type="ChEBI" id="CHEBI:59789"/>
    </ligand>
</feature>
<comment type="function">
    <text evidence="7">Specifically dimethylates two adjacent adenosines (A1518 and A1519) in the loop of a conserved hairpin near the 3'-end of 16S rRNA in the 30S particle. May play a critical role in biogenesis of 30S subunits.</text>
</comment>
<dbReference type="SUPFAM" id="SSF53335">
    <property type="entry name" value="S-adenosyl-L-methionine-dependent methyltransferases"/>
    <property type="match status" value="1"/>
</dbReference>
<evidence type="ECO:0000259" key="9">
    <source>
        <dbReference type="SMART" id="SM00650"/>
    </source>
</evidence>
<dbReference type="Proteomes" id="UP000229976">
    <property type="component" value="Unassembled WGS sequence"/>
</dbReference>
<comment type="subcellular location">
    <subcellularLocation>
        <location evidence="7">Cytoplasm</location>
    </subcellularLocation>
</comment>
<organism evidence="10 11">
    <name type="scientific">Candidatus Nealsonbacteria bacterium CG23_combo_of_CG06-09_8_20_14_all_39_17</name>
    <dbReference type="NCBI Taxonomy" id="1974722"/>
    <lineage>
        <taxon>Bacteria</taxon>
        <taxon>Candidatus Nealsoniibacteriota</taxon>
    </lineage>
</organism>
<evidence type="ECO:0000256" key="1">
    <source>
        <dbReference type="ARBA" id="ARBA00022490"/>
    </source>
</evidence>
<dbReference type="Gene3D" id="1.10.8.100">
    <property type="entry name" value="Ribosomal RNA adenine dimethylase-like, domain 2"/>
    <property type="match status" value="1"/>
</dbReference>
<dbReference type="EMBL" id="PCRO01000037">
    <property type="protein sequence ID" value="PIP22594.1"/>
    <property type="molecule type" value="Genomic_DNA"/>
</dbReference>